<accession>A0A382U7N0</accession>
<dbReference type="AlphaFoldDB" id="A0A382U7N0"/>
<sequence>MTKPQAFLLLLTDPSSDCIPENSSEYSDQIKESESAVRIMTTDTRAYFQCCPLLLLLTFRSVRNGFHRRESFMTAAS</sequence>
<reference evidence="1" key="1">
    <citation type="submission" date="2018-05" db="EMBL/GenBank/DDBJ databases">
        <authorList>
            <person name="Lanie J.A."/>
            <person name="Ng W.-L."/>
            <person name="Kazmierczak K.M."/>
            <person name="Andrzejewski T.M."/>
            <person name="Davidsen T.M."/>
            <person name="Wayne K.J."/>
            <person name="Tettelin H."/>
            <person name="Glass J.I."/>
            <person name="Rusch D."/>
            <person name="Podicherti R."/>
            <person name="Tsui H.-C.T."/>
            <person name="Winkler M.E."/>
        </authorList>
    </citation>
    <scope>NUCLEOTIDE SEQUENCE</scope>
</reference>
<name>A0A382U7N0_9ZZZZ</name>
<organism evidence="1">
    <name type="scientific">marine metagenome</name>
    <dbReference type="NCBI Taxonomy" id="408172"/>
    <lineage>
        <taxon>unclassified sequences</taxon>
        <taxon>metagenomes</taxon>
        <taxon>ecological metagenomes</taxon>
    </lineage>
</organism>
<dbReference type="EMBL" id="UINC01141826">
    <property type="protein sequence ID" value="SVD29801.1"/>
    <property type="molecule type" value="Genomic_DNA"/>
</dbReference>
<feature type="non-terminal residue" evidence="1">
    <location>
        <position position="77"/>
    </location>
</feature>
<proteinExistence type="predicted"/>
<gene>
    <name evidence="1" type="ORF">METZ01_LOCUS382655</name>
</gene>
<protein>
    <submittedName>
        <fullName evidence="1">Uncharacterized protein</fullName>
    </submittedName>
</protein>
<evidence type="ECO:0000313" key="1">
    <source>
        <dbReference type="EMBL" id="SVD29801.1"/>
    </source>
</evidence>